<dbReference type="RefSeq" id="WP_173060994.1">
    <property type="nucleotide sequence ID" value="NZ_AP022853.1"/>
</dbReference>
<sequence>MNDPFQPRLRILFGHAIPIGPGKAELLEHIAETGSISAAARRMDMSYRRAWLLVDTMNQCFKSPVVETATGGKGGGGARISDFGREVLRRYRQMEDKAAAAVAADMEQFVDLLAAQPPFPTQD</sequence>
<feature type="domain" description="HTH lysR-type" evidence="1">
    <location>
        <begin position="25"/>
        <end position="72"/>
    </location>
</feature>
<proteinExistence type="predicted"/>
<dbReference type="PANTHER" id="PTHR30432:SF1">
    <property type="entry name" value="DNA-BINDING TRANSCRIPTIONAL DUAL REGULATOR MODE"/>
    <property type="match status" value="1"/>
</dbReference>
<dbReference type="SUPFAM" id="SSF46785">
    <property type="entry name" value="Winged helix' DNA-binding domain"/>
    <property type="match status" value="1"/>
</dbReference>
<dbReference type="AlphaFoldDB" id="A0A6F8VB81"/>
<dbReference type="GO" id="GO:0003700">
    <property type="term" value="F:DNA-binding transcription factor activity"/>
    <property type="evidence" value="ECO:0007669"/>
    <property type="project" value="InterPro"/>
</dbReference>
<accession>A0A6F8VB81</accession>
<dbReference type="InterPro" id="IPR036390">
    <property type="entry name" value="WH_DNA-bd_sf"/>
</dbReference>
<name>A0A6F8VB81_9PROT</name>
<dbReference type="PANTHER" id="PTHR30432">
    <property type="entry name" value="TRANSCRIPTIONAL REGULATOR MODE"/>
    <property type="match status" value="1"/>
</dbReference>
<dbReference type="InterPro" id="IPR000847">
    <property type="entry name" value="LysR_HTH_N"/>
</dbReference>
<dbReference type="EMBL" id="AP022853">
    <property type="protein sequence ID" value="BCB26009.1"/>
    <property type="molecule type" value="Genomic_DNA"/>
</dbReference>
<keyword evidence="3" id="KW-1185">Reference proteome</keyword>
<organism evidence="2 3">
    <name type="scientific">Sulfurimicrobium lacus</name>
    <dbReference type="NCBI Taxonomy" id="2715678"/>
    <lineage>
        <taxon>Bacteria</taxon>
        <taxon>Pseudomonadati</taxon>
        <taxon>Pseudomonadota</taxon>
        <taxon>Betaproteobacteria</taxon>
        <taxon>Nitrosomonadales</taxon>
        <taxon>Sulfuricellaceae</taxon>
        <taxon>Sulfurimicrobium</taxon>
    </lineage>
</organism>
<dbReference type="InterPro" id="IPR036388">
    <property type="entry name" value="WH-like_DNA-bd_sf"/>
</dbReference>
<evidence type="ECO:0000313" key="2">
    <source>
        <dbReference type="EMBL" id="BCB26009.1"/>
    </source>
</evidence>
<dbReference type="InterPro" id="IPR051815">
    <property type="entry name" value="Molybdate_resp_trans_reg"/>
</dbReference>
<evidence type="ECO:0000259" key="1">
    <source>
        <dbReference type="Pfam" id="PF00126"/>
    </source>
</evidence>
<reference evidence="3" key="1">
    <citation type="submission" date="2020-03" db="EMBL/GenBank/DDBJ databases">
        <title>Complete genome sequence of sulfur-oxidizing bacterium skT11.</title>
        <authorList>
            <person name="Kanda M."/>
            <person name="Kojima H."/>
            <person name="Fukui M."/>
        </authorList>
    </citation>
    <scope>NUCLEOTIDE SEQUENCE [LARGE SCALE GENOMIC DNA]</scope>
    <source>
        <strain evidence="3">skT11</strain>
    </source>
</reference>
<dbReference type="KEGG" id="slac:SKTS_08950"/>
<protein>
    <recommendedName>
        <fullName evidence="1">HTH lysR-type domain-containing protein</fullName>
    </recommendedName>
</protein>
<gene>
    <name evidence="2" type="ORF">SKTS_08950</name>
</gene>
<dbReference type="Proteomes" id="UP000502260">
    <property type="component" value="Chromosome"/>
</dbReference>
<evidence type="ECO:0000313" key="3">
    <source>
        <dbReference type="Proteomes" id="UP000502260"/>
    </source>
</evidence>
<dbReference type="Pfam" id="PF00126">
    <property type="entry name" value="HTH_1"/>
    <property type="match status" value="1"/>
</dbReference>
<dbReference type="Gene3D" id="1.10.10.10">
    <property type="entry name" value="Winged helix-like DNA-binding domain superfamily/Winged helix DNA-binding domain"/>
    <property type="match status" value="1"/>
</dbReference>